<feature type="domain" description="RRM" evidence="5">
    <location>
        <begin position="45"/>
        <end position="122"/>
    </location>
</feature>
<dbReference type="InterPro" id="IPR035979">
    <property type="entry name" value="RBD_domain_sf"/>
</dbReference>
<dbReference type="CDD" id="cd00590">
    <property type="entry name" value="RRM_SF"/>
    <property type="match status" value="1"/>
</dbReference>
<dbReference type="GO" id="GO:0003723">
    <property type="term" value="F:RNA binding"/>
    <property type="evidence" value="ECO:0007669"/>
    <property type="project" value="UniProtKB-UniRule"/>
</dbReference>
<dbReference type="Pfam" id="PF00076">
    <property type="entry name" value="RRM_1"/>
    <property type="match status" value="1"/>
</dbReference>
<keyword evidence="4" id="KW-0694">RNA-binding</keyword>
<evidence type="ECO:0000256" key="2">
    <source>
        <dbReference type="ARBA" id="ARBA00022728"/>
    </source>
</evidence>
<reference evidence="6 7" key="1">
    <citation type="journal article" date="2014" name="Am. J. Bot.">
        <title>Genome assembly and annotation for red clover (Trifolium pratense; Fabaceae).</title>
        <authorList>
            <person name="Istvanek J."/>
            <person name="Jaros M."/>
            <person name="Krenek A."/>
            <person name="Repkova J."/>
        </authorList>
    </citation>
    <scope>NUCLEOTIDE SEQUENCE [LARGE SCALE GENOMIC DNA]</scope>
    <source>
        <strain evidence="7">cv. Tatra</strain>
        <tissue evidence="6">Young leaves</tissue>
    </source>
</reference>
<keyword evidence="3" id="KW-0508">mRNA splicing</keyword>
<dbReference type="GO" id="GO:0008380">
    <property type="term" value="P:RNA splicing"/>
    <property type="evidence" value="ECO:0007669"/>
    <property type="project" value="UniProtKB-KW"/>
</dbReference>
<name>A0A2K3KTU9_TRIPR</name>
<dbReference type="EMBL" id="ASHM01109715">
    <property type="protein sequence ID" value="PNX69706.1"/>
    <property type="molecule type" value="Genomic_DNA"/>
</dbReference>
<dbReference type="PROSITE" id="PS50102">
    <property type="entry name" value="RRM"/>
    <property type="match status" value="1"/>
</dbReference>
<dbReference type="GO" id="GO:0005681">
    <property type="term" value="C:spliceosomal complex"/>
    <property type="evidence" value="ECO:0007669"/>
    <property type="project" value="UniProtKB-KW"/>
</dbReference>
<dbReference type="GO" id="GO:0006397">
    <property type="term" value="P:mRNA processing"/>
    <property type="evidence" value="ECO:0007669"/>
    <property type="project" value="UniProtKB-KW"/>
</dbReference>
<organism evidence="6 7">
    <name type="scientific">Trifolium pratense</name>
    <name type="common">Red clover</name>
    <dbReference type="NCBI Taxonomy" id="57577"/>
    <lineage>
        <taxon>Eukaryota</taxon>
        <taxon>Viridiplantae</taxon>
        <taxon>Streptophyta</taxon>
        <taxon>Embryophyta</taxon>
        <taxon>Tracheophyta</taxon>
        <taxon>Spermatophyta</taxon>
        <taxon>Magnoliopsida</taxon>
        <taxon>eudicotyledons</taxon>
        <taxon>Gunneridae</taxon>
        <taxon>Pentapetalae</taxon>
        <taxon>rosids</taxon>
        <taxon>fabids</taxon>
        <taxon>Fabales</taxon>
        <taxon>Fabaceae</taxon>
        <taxon>Papilionoideae</taxon>
        <taxon>50 kb inversion clade</taxon>
        <taxon>NPAAA clade</taxon>
        <taxon>Hologalegina</taxon>
        <taxon>IRL clade</taxon>
        <taxon>Trifolieae</taxon>
        <taxon>Trifolium</taxon>
    </lineage>
</organism>
<evidence type="ECO:0000313" key="7">
    <source>
        <dbReference type="Proteomes" id="UP000236291"/>
    </source>
</evidence>
<dbReference type="SUPFAM" id="SSF54928">
    <property type="entry name" value="RNA-binding domain, RBD"/>
    <property type="match status" value="1"/>
</dbReference>
<proteinExistence type="predicted"/>
<dbReference type="ExpressionAtlas" id="A0A2K3KTU9">
    <property type="expression patterns" value="baseline"/>
</dbReference>
<dbReference type="InterPro" id="IPR000504">
    <property type="entry name" value="RRM_dom"/>
</dbReference>
<protein>
    <recommendedName>
        <fullName evidence="5">RRM domain-containing protein</fullName>
    </recommendedName>
</protein>
<accession>A0A2K3KTU9</accession>
<evidence type="ECO:0000259" key="5">
    <source>
        <dbReference type="PROSITE" id="PS50102"/>
    </source>
</evidence>
<feature type="non-terminal residue" evidence="6">
    <location>
        <position position="212"/>
    </location>
</feature>
<dbReference type="PANTHER" id="PTHR23147">
    <property type="entry name" value="SERINE/ARGININE RICH SPLICING FACTOR"/>
    <property type="match status" value="1"/>
</dbReference>
<reference evidence="6 7" key="2">
    <citation type="journal article" date="2017" name="Front. Plant Sci.">
        <title>Gene Classification and Mining of Molecular Markers Useful in Red Clover (Trifolium pratense) Breeding.</title>
        <authorList>
            <person name="Istvanek J."/>
            <person name="Dluhosova J."/>
            <person name="Dluhos P."/>
            <person name="Patkova L."/>
            <person name="Nedelnik J."/>
            <person name="Repkova J."/>
        </authorList>
    </citation>
    <scope>NUCLEOTIDE SEQUENCE [LARGE SCALE GENOMIC DNA]</scope>
    <source>
        <strain evidence="7">cv. Tatra</strain>
        <tissue evidence="6">Young leaves</tissue>
    </source>
</reference>
<dbReference type="AlphaFoldDB" id="A0A2K3KTU9"/>
<sequence length="212" mass="24664">MGEEDDHGWNTVKGRQSLRRGNNVYFKFDIATASNFNKDNTKSLTTFFFTDFPESFRAKALFNTFHHYGDIKEVVIPAKRDKGGRKFGFARFDQVKEPRQLECELDNIIIGRDKISVNLSRFQRREEHKRSDDMGVERTGMGGNLNLKLNRSLHTSMNVDHHHNHVREAEKNTYAQAVRTGEVLHQGRRQHIIALSYEADENDLLRLQKAFI</sequence>
<evidence type="ECO:0000256" key="1">
    <source>
        <dbReference type="ARBA" id="ARBA00022664"/>
    </source>
</evidence>
<dbReference type="Gene3D" id="3.30.70.330">
    <property type="match status" value="1"/>
</dbReference>
<dbReference type="InterPro" id="IPR012677">
    <property type="entry name" value="Nucleotide-bd_a/b_plait_sf"/>
</dbReference>
<evidence type="ECO:0000256" key="3">
    <source>
        <dbReference type="ARBA" id="ARBA00023187"/>
    </source>
</evidence>
<keyword evidence="1" id="KW-0507">mRNA processing</keyword>
<gene>
    <name evidence="6" type="ORF">L195_g056867</name>
</gene>
<dbReference type="InterPro" id="IPR050907">
    <property type="entry name" value="SRSF"/>
</dbReference>
<evidence type="ECO:0000313" key="6">
    <source>
        <dbReference type="EMBL" id="PNX69706.1"/>
    </source>
</evidence>
<evidence type="ECO:0000256" key="4">
    <source>
        <dbReference type="PROSITE-ProRule" id="PRU00176"/>
    </source>
</evidence>
<dbReference type="Proteomes" id="UP000236291">
    <property type="component" value="Unassembled WGS sequence"/>
</dbReference>
<comment type="caution">
    <text evidence="6">The sequence shown here is derived from an EMBL/GenBank/DDBJ whole genome shotgun (WGS) entry which is preliminary data.</text>
</comment>
<keyword evidence="2" id="KW-0747">Spliceosome</keyword>